<dbReference type="InParanoid" id="A0A136JFU4"/>
<dbReference type="OrthoDB" id="5243030at2759"/>
<evidence type="ECO:0000313" key="3">
    <source>
        <dbReference type="Proteomes" id="UP000070501"/>
    </source>
</evidence>
<dbReference type="EMBL" id="KQ964246">
    <property type="protein sequence ID" value="KXJ95978.1"/>
    <property type="molecule type" value="Genomic_DNA"/>
</dbReference>
<protein>
    <submittedName>
        <fullName evidence="2">Uncharacterized protein</fullName>
    </submittedName>
</protein>
<reference evidence="3" key="1">
    <citation type="submission" date="2016-02" db="EMBL/GenBank/DDBJ databases">
        <title>Draft genome sequence of Microdochium bolleyi, a fungal endophyte of beachgrass.</title>
        <authorList>
            <consortium name="DOE Joint Genome Institute"/>
            <person name="David A.S."/>
            <person name="May G."/>
            <person name="Haridas S."/>
            <person name="Lim J."/>
            <person name="Wang M."/>
            <person name="Labutti K."/>
            <person name="Lipzen A."/>
            <person name="Barry K."/>
            <person name="Grigoriev I.V."/>
        </authorList>
    </citation>
    <scope>NUCLEOTIDE SEQUENCE [LARGE SCALE GENOMIC DNA]</scope>
    <source>
        <strain evidence="3">J235TASD1</strain>
    </source>
</reference>
<feature type="region of interest" description="Disordered" evidence="1">
    <location>
        <begin position="1"/>
        <end position="37"/>
    </location>
</feature>
<evidence type="ECO:0000313" key="2">
    <source>
        <dbReference type="EMBL" id="KXJ95978.1"/>
    </source>
</evidence>
<gene>
    <name evidence="2" type="ORF">Micbo1qcDRAFT_217743</name>
</gene>
<sequence>MIASRLIARTAGQAARTTTRRSYATAERPPLAQGGNNRNVIIGLTTVSVTALGYFYMREASPGKDNVAANSSSAIVENQDNVQFSKPDPKRPKTREERQREGQHPEDLDDKYRANFGVRHAQKRVDEPPNNRNHQEMQNVSKQNAKQ</sequence>
<keyword evidence="3" id="KW-1185">Reference proteome</keyword>
<feature type="compositionally biased region" description="Basic and acidic residues" evidence="1">
    <location>
        <begin position="123"/>
        <end position="135"/>
    </location>
</feature>
<dbReference type="AlphaFoldDB" id="A0A136JFU4"/>
<feature type="region of interest" description="Disordered" evidence="1">
    <location>
        <begin position="63"/>
        <end position="147"/>
    </location>
</feature>
<dbReference type="Proteomes" id="UP000070501">
    <property type="component" value="Unassembled WGS sequence"/>
</dbReference>
<evidence type="ECO:0000256" key="1">
    <source>
        <dbReference type="SAM" id="MobiDB-lite"/>
    </source>
</evidence>
<accession>A0A136JFU4</accession>
<proteinExistence type="predicted"/>
<feature type="compositionally biased region" description="Polar residues" evidence="1">
    <location>
        <begin position="68"/>
        <end position="84"/>
    </location>
</feature>
<feature type="compositionally biased region" description="Low complexity" evidence="1">
    <location>
        <begin position="8"/>
        <end position="28"/>
    </location>
</feature>
<name>A0A136JFU4_9PEZI</name>
<feature type="compositionally biased region" description="Basic and acidic residues" evidence="1">
    <location>
        <begin position="87"/>
        <end position="113"/>
    </location>
</feature>
<feature type="compositionally biased region" description="Polar residues" evidence="1">
    <location>
        <begin position="136"/>
        <end position="147"/>
    </location>
</feature>
<organism evidence="2 3">
    <name type="scientific">Microdochium bolleyi</name>
    <dbReference type="NCBI Taxonomy" id="196109"/>
    <lineage>
        <taxon>Eukaryota</taxon>
        <taxon>Fungi</taxon>
        <taxon>Dikarya</taxon>
        <taxon>Ascomycota</taxon>
        <taxon>Pezizomycotina</taxon>
        <taxon>Sordariomycetes</taxon>
        <taxon>Xylariomycetidae</taxon>
        <taxon>Xylariales</taxon>
        <taxon>Microdochiaceae</taxon>
        <taxon>Microdochium</taxon>
    </lineage>
</organism>